<dbReference type="Proteomes" id="UP000282311">
    <property type="component" value="Unassembled WGS sequence"/>
</dbReference>
<dbReference type="InterPro" id="IPR000847">
    <property type="entry name" value="LysR_HTH_N"/>
</dbReference>
<gene>
    <name evidence="6" type="ORF">D7M11_27335</name>
</gene>
<dbReference type="SUPFAM" id="SSF46785">
    <property type="entry name" value="Winged helix' DNA-binding domain"/>
    <property type="match status" value="1"/>
</dbReference>
<dbReference type="InterPro" id="IPR005119">
    <property type="entry name" value="LysR_subst-bd"/>
</dbReference>
<dbReference type="CDD" id="cd05466">
    <property type="entry name" value="PBP2_LTTR_substrate"/>
    <property type="match status" value="1"/>
</dbReference>
<evidence type="ECO:0000313" key="7">
    <source>
        <dbReference type="Proteomes" id="UP000282311"/>
    </source>
</evidence>
<dbReference type="FunFam" id="1.10.10.10:FF:000001">
    <property type="entry name" value="LysR family transcriptional regulator"/>
    <property type="match status" value="1"/>
</dbReference>
<evidence type="ECO:0000256" key="4">
    <source>
        <dbReference type="ARBA" id="ARBA00023163"/>
    </source>
</evidence>
<dbReference type="AlphaFoldDB" id="A0A3B0BR37"/>
<dbReference type="PROSITE" id="PS50931">
    <property type="entry name" value="HTH_LYSR"/>
    <property type="match status" value="1"/>
</dbReference>
<evidence type="ECO:0000256" key="3">
    <source>
        <dbReference type="ARBA" id="ARBA00023125"/>
    </source>
</evidence>
<proteinExistence type="inferred from homology"/>
<dbReference type="Gene3D" id="3.40.190.10">
    <property type="entry name" value="Periplasmic binding protein-like II"/>
    <property type="match status" value="2"/>
</dbReference>
<dbReference type="OrthoDB" id="9803735at2"/>
<keyword evidence="4" id="KW-0804">Transcription</keyword>
<dbReference type="GO" id="GO:0003700">
    <property type="term" value="F:DNA-binding transcription factor activity"/>
    <property type="evidence" value="ECO:0007669"/>
    <property type="project" value="InterPro"/>
</dbReference>
<dbReference type="InterPro" id="IPR036388">
    <property type="entry name" value="WH-like_DNA-bd_sf"/>
</dbReference>
<dbReference type="RefSeq" id="WP_120750436.1">
    <property type="nucleotide sequence ID" value="NZ_RBAH01000025.1"/>
</dbReference>
<comment type="caution">
    <text evidence="6">The sequence shown here is derived from an EMBL/GenBank/DDBJ whole genome shotgun (WGS) entry which is preliminary data.</text>
</comment>
<accession>A0A3B0BR37</accession>
<keyword evidence="3" id="KW-0238">DNA-binding</keyword>
<dbReference type="InterPro" id="IPR036390">
    <property type="entry name" value="WH_DNA-bd_sf"/>
</dbReference>
<reference evidence="6 7" key="1">
    <citation type="journal article" date="2007" name="Int. J. Syst. Evol. Microbiol.">
        <title>Paenibacillus ginsengarvi sp. nov., isolated from soil from ginseng cultivation.</title>
        <authorList>
            <person name="Yoon M.H."/>
            <person name="Ten L.N."/>
            <person name="Im W.T."/>
        </authorList>
    </citation>
    <scope>NUCLEOTIDE SEQUENCE [LARGE SCALE GENOMIC DNA]</scope>
    <source>
        <strain evidence="6 7">KCTC 13059</strain>
    </source>
</reference>
<dbReference type="PANTHER" id="PTHR30126">
    <property type="entry name" value="HTH-TYPE TRANSCRIPTIONAL REGULATOR"/>
    <property type="match status" value="1"/>
</dbReference>
<dbReference type="Pfam" id="PF03466">
    <property type="entry name" value="LysR_substrate"/>
    <property type="match status" value="1"/>
</dbReference>
<evidence type="ECO:0000313" key="6">
    <source>
        <dbReference type="EMBL" id="RKN74166.1"/>
    </source>
</evidence>
<dbReference type="PANTHER" id="PTHR30126:SF40">
    <property type="entry name" value="HTH-TYPE TRANSCRIPTIONAL REGULATOR GLTR"/>
    <property type="match status" value="1"/>
</dbReference>
<sequence length="309" mass="33737">MDLSLMRTFKETARLMNITRAADSLGYAQSSVTAQIRKLEEFYGVPLFERYGRGIRLTPGGRELLAYADRLLDLAEESMQAVSAETAGSLTLGTIESLAAFYLPPYVRRMKQTFPAASLLLQTGSEPELLHGVRTGEYDATLLLDTETSSDPDLVRVIVKEEPLLLVARPDHPLAGIAAIQPADLALHAWVAPERSCAYRSMLARLLHAYGVRPQLSCELGSVEAIKRCILHGLGFSLLPACAVAAEIADGRLRALPFSHPELRFYIQLVYPAGRWVSRTLAALIAMLRESSEGVLSSPTDASNGPDSR</sequence>
<evidence type="ECO:0000259" key="5">
    <source>
        <dbReference type="PROSITE" id="PS50931"/>
    </source>
</evidence>
<dbReference type="SUPFAM" id="SSF53850">
    <property type="entry name" value="Periplasmic binding protein-like II"/>
    <property type="match status" value="1"/>
</dbReference>
<dbReference type="GO" id="GO:0000976">
    <property type="term" value="F:transcription cis-regulatory region binding"/>
    <property type="evidence" value="ECO:0007669"/>
    <property type="project" value="TreeGrafter"/>
</dbReference>
<dbReference type="EMBL" id="RBAH01000025">
    <property type="protein sequence ID" value="RKN74166.1"/>
    <property type="molecule type" value="Genomic_DNA"/>
</dbReference>
<protein>
    <submittedName>
        <fullName evidence="6">LysR family transcriptional regulator</fullName>
    </submittedName>
</protein>
<dbReference type="PRINTS" id="PR00039">
    <property type="entry name" value="HTHLYSR"/>
</dbReference>
<dbReference type="Pfam" id="PF00126">
    <property type="entry name" value="HTH_1"/>
    <property type="match status" value="1"/>
</dbReference>
<keyword evidence="2" id="KW-0805">Transcription regulation</keyword>
<keyword evidence="7" id="KW-1185">Reference proteome</keyword>
<dbReference type="Gene3D" id="1.10.10.10">
    <property type="entry name" value="Winged helix-like DNA-binding domain superfamily/Winged helix DNA-binding domain"/>
    <property type="match status" value="1"/>
</dbReference>
<comment type="similarity">
    <text evidence="1">Belongs to the LysR transcriptional regulatory family.</text>
</comment>
<evidence type="ECO:0000256" key="1">
    <source>
        <dbReference type="ARBA" id="ARBA00009437"/>
    </source>
</evidence>
<feature type="domain" description="HTH lysR-type" evidence="5">
    <location>
        <begin position="1"/>
        <end position="58"/>
    </location>
</feature>
<organism evidence="6 7">
    <name type="scientific">Paenibacillus ginsengarvi</name>
    <dbReference type="NCBI Taxonomy" id="400777"/>
    <lineage>
        <taxon>Bacteria</taxon>
        <taxon>Bacillati</taxon>
        <taxon>Bacillota</taxon>
        <taxon>Bacilli</taxon>
        <taxon>Bacillales</taxon>
        <taxon>Paenibacillaceae</taxon>
        <taxon>Paenibacillus</taxon>
    </lineage>
</organism>
<evidence type="ECO:0000256" key="2">
    <source>
        <dbReference type="ARBA" id="ARBA00023015"/>
    </source>
</evidence>
<name>A0A3B0BR37_9BACL</name>